<gene>
    <name evidence="6" type="ORF">PHACADRAFT_189263</name>
</gene>
<dbReference type="Pfam" id="PF01494">
    <property type="entry name" value="FAD_binding_3"/>
    <property type="match status" value="1"/>
</dbReference>
<dbReference type="GeneID" id="18910548"/>
<dbReference type="PANTHER" id="PTHR43004:SF19">
    <property type="entry name" value="BINDING MONOOXYGENASE, PUTATIVE (JCVI)-RELATED"/>
    <property type="match status" value="1"/>
</dbReference>
<name>K5WD03_PHACS</name>
<proteinExistence type="predicted"/>
<dbReference type="GO" id="GO:0071949">
    <property type="term" value="F:FAD binding"/>
    <property type="evidence" value="ECO:0007669"/>
    <property type="project" value="InterPro"/>
</dbReference>
<dbReference type="SUPFAM" id="SSF51905">
    <property type="entry name" value="FAD/NAD(P)-binding domain"/>
    <property type="match status" value="1"/>
</dbReference>
<dbReference type="InterPro" id="IPR036188">
    <property type="entry name" value="FAD/NAD-bd_sf"/>
</dbReference>
<evidence type="ECO:0000313" key="6">
    <source>
        <dbReference type="EMBL" id="EKM48067.1"/>
    </source>
</evidence>
<dbReference type="OrthoDB" id="1716816at2759"/>
<dbReference type="STRING" id="650164.K5WD03"/>
<dbReference type="Gene3D" id="3.30.9.10">
    <property type="entry name" value="D-Amino Acid Oxidase, subunit A, domain 2"/>
    <property type="match status" value="1"/>
</dbReference>
<evidence type="ECO:0000256" key="2">
    <source>
        <dbReference type="ARBA" id="ARBA00022630"/>
    </source>
</evidence>
<dbReference type="RefSeq" id="XP_007403381.1">
    <property type="nucleotide sequence ID" value="XM_007403319.1"/>
</dbReference>
<keyword evidence="3" id="KW-0274">FAD</keyword>
<dbReference type="SUPFAM" id="SSF54373">
    <property type="entry name" value="FAD-linked reductases, C-terminal domain"/>
    <property type="match status" value="1"/>
</dbReference>
<dbReference type="EMBL" id="JH931475">
    <property type="protein sequence ID" value="EKM48067.1"/>
    <property type="molecule type" value="Genomic_DNA"/>
</dbReference>
<dbReference type="GO" id="GO:0016709">
    <property type="term" value="F:oxidoreductase activity, acting on paired donors, with incorporation or reduction of molecular oxygen, NAD(P)H as one donor, and incorporation of one atom of oxygen"/>
    <property type="evidence" value="ECO:0007669"/>
    <property type="project" value="UniProtKB-ARBA"/>
</dbReference>
<dbReference type="PANTHER" id="PTHR43004">
    <property type="entry name" value="TRK SYSTEM POTASSIUM UPTAKE PROTEIN"/>
    <property type="match status" value="1"/>
</dbReference>
<dbReference type="InterPro" id="IPR002938">
    <property type="entry name" value="FAD-bd"/>
</dbReference>
<evidence type="ECO:0000313" key="7">
    <source>
        <dbReference type="Proteomes" id="UP000008370"/>
    </source>
</evidence>
<accession>K5WD03</accession>
<dbReference type="PRINTS" id="PR00420">
    <property type="entry name" value="RNGMNOXGNASE"/>
</dbReference>
<dbReference type="AlphaFoldDB" id="K5WD03"/>
<dbReference type="InterPro" id="IPR050641">
    <property type="entry name" value="RIFMO-like"/>
</dbReference>
<evidence type="ECO:0000256" key="4">
    <source>
        <dbReference type="ARBA" id="ARBA00023002"/>
    </source>
</evidence>
<comment type="cofactor">
    <cofactor evidence="1">
        <name>FAD</name>
        <dbReference type="ChEBI" id="CHEBI:57692"/>
    </cofactor>
</comment>
<evidence type="ECO:0000256" key="3">
    <source>
        <dbReference type="ARBA" id="ARBA00022827"/>
    </source>
</evidence>
<dbReference type="Proteomes" id="UP000008370">
    <property type="component" value="Unassembled WGS sequence"/>
</dbReference>
<dbReference type="Gene3D" id="3.50.50.60">
    <property type="entry name" value="FAD/NAD(P)-binding domain"/>
    <property type="match status" value="2"/>
</dbReference>
<feature type="domain" description="FAD-binding" evidence="5">
    <location>
        <begin position="95"/>
        <end position="293"/>
    </location>
</feature>
<protein>
    <recommendedName>
        <fullName evidence="5">FAD-binding domain-containing protein</fullName>
    </recommendedName>
</protein>
<sequence>MTLLPVVSRCASYPFIALINEPTARHKHAITHHQGFIEGLFLSGLGDAGVTVERPCRPTSLELSSSEDELKDPASYPVKIVLEHLSDAPGTHSFEMVRARFLVGADGAHSWVRHTLGIPMEGDSTDRVWGAIDFTPLPSSDFPHWRNVATVNAADAGLVLIPREDNKVRVYVELGVANEFEQDERGRPDTSKITADKLLDISKRAFKPYTFETTPDKVEWYTAYIIGQRVAARFCDQGRAFIVGDACHTHLPKGGQGMNVSINDGHNLAWKLAYVVKGWSPMAPLDTYEAERRK</sequence>
<reference evidence="6 7" key="1">
    <citation type="journal article" date="2012" name="BMC Genomics">
        <title>Comparative genomics of the white-rot fungi, Phanerochaete carnosa and P. chrysosporium, to elucidate the genetic basis of the distinct wood types they colonize.</title>
        <authorList>
            <person name="Suzuki H."/>
            <person name="MacDonald J."/>
            <person name="Syed K."/>
            <person name="Salamov A."/>
            <person name="Hori C."/>
            <person name="Aerts A."/>
            <person name="Henrissat B."/>
            <person name="Wiebenga A."/>
            <person name="vanKuyk P.A."/>
            <person name="Barry K."/>
            <person name="Lindquist E."/>
            <person name="LaButti K."/>
            <person name="Lapidus A."/>
            <person name="Lucas S."/>
            <person name="Coutinho P."/>
            <person name="Gong Y."/>
            <person name="Samejima M."/>
            <person name="Mahadevan R."/>
            <person name="Abou-Zaid M."/>
            <person name="de Vries R.P."/>
            <person name="Igarashi K."/>
            <person name="Yadav J.S."/>
            <person name="Grigoriev I.V."/>
            <person name="Master E.R."/>
        </authorList>
    </citation>
    <scope>NUCLEOTIDE SEQUENCE [LARGE SCALE GENOMIC DNA]</scope>
    <source>
        <strain evidence="6 7">HHB-10118-sp</strain>
    </source>
</reference>
<feature type="non-terminal residue" evidence="6">
    <location>
        <position position="294"/>
    </location>
</feature>
<dbReference type="KEGG" id="pco:PHACADRAFT_189263"/>
<evidence type="ECO:0000259" key="5">
    <source>
        <dbReference type="Pfam" id="PF01494"/>
    </source>
</evidence>
<keyword evidence="7" id="KW-1185">Reference proteome</keyword>
<dbReference type="InParanoid" id="K5WD03"/>
<organism evidence="6 7">
    <name type="scientific">Phanerochaete carnosa (strain HHB-10118-sp)</name>
    <name type="common">White-rot fungus</name>
    <name type="synonym">Peniophora carnosa</name>
    <dbReference type="NCBI Taxonomy" id="650164"/>
    <lineage>
        <taxon>Eukaryota</taxon>
        <taxon>Fungi</taxon>
        <taxon>Dikarya</taxon>
        <taxon>Basidiomycota</taxon>
        <taxon>Agaricomycotina</taxon>
        <taxon>Agaricomycetes</taxon>
        <taxon>Polyporales</taxon>
        <taxon>Phanerochaetaceae</taxon>
        <taxon>Phanerochaete</taxon>
    </lineage>
</organism>
<evidence type="ECO:0000256" key="1">
    <source>
        <dbReference type="ARBA" id="ARBA00001974"/>
    </source>
</evidence>
<dbReference type="HOGENOM" id="CLU_948516_0_0_1"/>
<keyword evidence="4" id="KW-0560">Oxidoreductase</keyword>
<keyword evidence="2" id="KW-0285">Flavoprotein</keyword>